<dbReference type="GO" id="GO:0102210">
    <property type="term" value="F:rhamnogalacturonan endolyase activity"/>
    <property type="evidence" value="ECO:0007669"/>
    <property type="project" value="UniProtKB-EC"/>
</dbReference>
<comment type="subcellular location">
    <subcellularLocation>
        <location evidence="2">Secreted</location>
    </subcellularLocation>
</comment>
<dbReference type="EC" id="4.2.2.23" evidence="4"/>
<keyword evidence="8" id="KW-0456">Lyase</keyword>
<dbReference type="RefSeq" id="XP_018390990.1">
    <property type="nucleotide sequence ID" value="XM_018531299.1"/>
</dbReference>
<evidence type="ECO:0000256" key="5">
    <source>
        <dbReference type="ARBA" id="ARBA00022525"/>
    </source>
</evidence>
<dbReference type="InterPro" id="IPR029411">
    <property type="entry name" value="RG-lyase_III"/>
</dbReference>
<dbReference type="Proteomes" id="UP000077248">
    <property type="component" value="Unassembled WGS sequence"/>
</dbReference>
<evidence type="ECO:0000256" key="7">
    <source>
        <dbReference type="ARBA" id="ARBA00023157"/>
    </source>
</evidence>
<evidence type="ECO:0000313" key="17">
    <source>
        <dbReference type="Proteomes" id="UP000077248"/>
    </source>
</evidence>
<evidence type="ECO:0000256" key="4">
    <source>
        <dbReference type="ARBA" id="ARBA00012437"/>
    </source>
</evidence>
<comment type="catalytic activity">
    <reaction evidence="1">
        <text>Endotype eliminative cleavage of L-alpha-rhamnopyranosyl-(1-&gt;4)-alpha-D-galactopyranosyluronic acid bonds of rhamnogalacturonan I domains in ramified hairy regions of pectin leaving L-rhamnopyranose at the reducing end and 4-deoxy-4,5-unsaturated D-galactopyranosyluronic acid at the non-reducing end.</text>
        <dbReference type="EC" id="4.2.2.23"/>
    </reaction>
</comment>
<feature type="chain" id="PRO_5008060107" description="rhamnogalacturonan endolyase" evidence="12">
    <location>
        <begin position="20"/>
        <end position="548"/>
    </location>
</feature>
<proteinExistence type="inferred from homology"/>
<keyword evidence="10" id="KW-0961">Cell wall biogenesis/degradation</keyword>
<dbReference type="CDD" id="cd10316">
    <property type="entry name" value="RGL4_M"/>
    <property type="match status" value="1"/>
</dbReference>
<dbReference type="Pfam" id="PF14683">
    <property type="entry name" value="CBM-like"/>
    <property type="match status" value="1"/>
</dbReference>
<dbReference type="KEGG" id="aalt:CC77DRAFT_335184"/>
<evidence type="ECO:0000256" key="10">
    <source>
        <dbReference type="ARBA" id="ARBA00023316"/>
    </source>
</evidence>
<feature type="domain" description="Rhamnogalacturonan lyase" evidence="14">
    <location>
        <begin position="373"/>
        <end position="544"/>
    </location>
</feature>
<dbReference type="InterPro" id="IPR008979">
    <property type="entry name" value="Galactose-bd-like_sf"/>
</dbReference>
<dbReference type="GeneID" id="29116893"/>
<evidence type="ECO:0000313" key="16">
    <source>
        <dbReference type="EMBL" id="OAG25569.1"/>
    </source>
</evidence>
<evidence type="ECO:0000259" key="15">
    <source>
        <dbReference type="Pfam" id="PF14686"/>
    </source>
</evidence>
<keyword evidence="17" id="KW-1185">Reference proteome</keyword>
<evidence type="ECO:0000256" key="8">
    <source>
        <dbReference type="ARBA" id="ARBA00023239"/>
    </source>
</evidence>
<dbReference type="InterPro" id="IPR015364">
    <property type="entry name" value="RhgB_N"/>
</dbReference>
<dbReference type="InterPro" id="IPR011013">
    <property type="entry name" value="Gal_mutarotase_sf_dom"/>
</dbReference>
<dbReference type="GO" id="GO:0071555">
    <property type="term" value="P:cell wall organization"/>
    <property type="evidence" value="ECO:0007669"/>
    <property type="project" value="UniProtKB-KW"/>
</dbReference>
<keyword evidence="11" id="KW-0624">Polysaccharide degradation</keyword>
<comment type="similarity">
    <text evidence="3">Belongs to the polysaccharide lyase 4 family.</text>
</comment>
<evidence type="ECO:0000256" key="11">
    <source>
        <dbReference type="ARBA" id="ARBA00023326"/>
    </source>
</evidence>
<dbReference type="InterPro" id="IPR013784">
    <property type="entry name" value="Carb-bd-like_fold"/>
</dbReference>
<dbReference type="InterPro" id="IPR016590">
    <property type="entry name" value="Rhamnogalacturonase_B"/>
</dbReference>
<dbReference type="SUPFAM" id="SSF49452">
    <property type="entry name" value="Starch-binding domain-like"/>
    <property type="match status" value="1"/>
</dbReference>
<dbReference type="STRING" id="5599.A0A177E3K9"/>
<protein>
    <recommendedName>
        <fullName evidence="4">rhamnogalacturonan endolyase</fullName>
        <ecNumber evidence="4">4.2.2.23</ecNumber>
    </recommendedName>
</protein>
<dbReference type="VEuPathDB" id="FungiDB:CC77DRAFT_335184"/>
<dbReference type="SUPFAM" id="SSF49785">
    <property type="entry name" value="Galactose-binding domain-like"/>
    <property type="match status" value="1"/>
</dbReference>
<dbReference type="Gene3D" id="2.60.120.260">
    <property type="entry name" value="Galactose-binding domain-like"/>
    <property type="match status" value="1"/>
</dbReference>
<dbReference type="InterPro" id="IPR029413">
    <property type="entry name" value="RG-lyase_II"/>
</dbReference>
<evidence type="ECO:0000256" key="1">
    <source>
        <dbReference type="ARBA" id="ARBA00001324"/>
    </source>
</evidence>
<dbReference type="PANTHER" id="PTHR36574">
    <property type="entry name" value="RHAMNOGALACTURONATE LYASE-RELATED"/>
    <property type="match status" value="1"/>
</dbReference>
<keyword evidence="9" id="KW-0119">Carbohydrate metabolism</keyword>
<keyword evidence="6 12" id="KW-0732">Signal</keyword>
<evidence type="ECO:0000256" key="2">
    <source>
        <dbReference type="ARBA" id="ARBA00004613"/>
    </source>
</evidence>
<evidence type="ECO:0000259" key="13">
    <source>
        <dbReference type="Pfam" id="PF09284"/>
    </source>
</evidence>
<name>A0A177E3K9_ALTAL</name>
<keyword evidence="5" id="KW-0964">Secreted</keyword>
<evidence type="ECO:0000256" key="6">
    <source>
        <dbReference type="ARBA" id="ARBA00022729"/>
    </source>
</evidence>
<sequence>MRFLPTITALFLAPTAVFAAWGYTDDGKNYVIDTNANLVVKVSKTNGDMTSIKYRGIEYNGQNGKNSHVESGLAPGTVTIKQYTTPANIIKVTMKVGTLIHTLVFRYGNPNVYIFMNKKDTSITVSRYILRIPPNIFTNNVNEDTDWIPDGAPAIESGDINGLNGQTWSKHYSGKKYGRTMDYDWVGYTNSNVGMYMIRSNHEKASGGPFFRSLVRRGGSGGPDLYDIYHYNMGHTDVMRFGLQGPSVLHFTDGGAAPNTALFARNANWDWFDALEIDGWTPASKRGAVSGVGLANVKSGYQYVVGLKSAQAQYWATAGTGTWKISKVLPGSYTLNVYKGELEVHTSTVTITAGGTVALNTITCSDPSDTSAIWRIGEWDGTPKGFLNFGDSPMKPTYMHPSDSRLAKWDTGNYIIGTSTSANFPGYIWKDINNDHIVYFRLTDAQLANGAKIRIGVTEGSAGGRPTIVMNSWSAPLQADKGQGDTRSLTVGTYRGNNYVYEFNVPASAWVNSAREYQLLKISVISGKTSTGYLSPGMSVDAIDMVAA</sequence>
<evidence type="ECO:0000256" key="9">
    <source>
        <dbReference type="ARBA" id="ARBA00023277"/>
    </source>
</evidence>
<dbReference type="Pfam" id="PF14686">
    <property type="entry name" value="fn3_3"/>
    <property type="match status" value="1"/>
</dbReference>
<dbReference type="OMA" id="PMKPTYM"/>
<feature type="signal peptide" evidence="12">
    <location>
        <begin position="1"/>
        <end position="19"/>
    </location>
</feature>
<feature type="domain" description="Rhamnogalacturonan lyase" evidence="15">
    <location>
        <begin position="286"/>
        <end position="358"/>
    </location>
</feature>
<dbReference type="Pfam" id="PF09284">
    <property type="entry name" value="RhgB_N"/>
    <property type="match status" value="1"/>
</dbReference>
<keyword evidence="7" id="KW-1015">Disulfide bond</keyword>
<dbReference type="GO" id="GO:0030246">
    <property type="term" value="F:carbohydrate binding"/>
    <property type="evidence" value="ECO:0007669"/>
    <property type="project" value="InterPro"/>
</dbReference>
<feature type="domain" description="Rhamnogalacturonase B N-terminal" evidence="13">
    <location>
        <begin position="21"/>
        <end position="279"/>
    </location>
</feature>
<organism evidence="16 17">
    <name type="scientific">Alternaria alternata</name>
    <name type="common">Alternaria rot fungus</name>
    <name type="synonym">Torula alternata</name>
    <dbReference type="NCBI Taxonomy" id="5599"/>
    <lineage>
        <taxon>Eukaryota</taxon>
        <taxon>Fungi</taxon>
        <taxon>Dikarya</taxon>
        <taxon>Ascomycota</taxon>
        <taxon>Pezizomycotina</taxon>
        <taxon>Dothideomycetes</taxon>
        <taxon>Pleosporomycetidae</taxon>
        <taxon>Pleosporales</taxon>
        <taxon>Pleosporineae</taxon>
        <taxon>Pleosporaceae</taxon>
        <taxon>Alternaria</taxon>
        <taxon>Alternaria sect. Alternaria</taxon>
        <taxon>Alternaria alternata complex</taxon>
    </lineage>
</organism>
<dbReference type="GO" id="GO:0045490">
    <property type="term" value="P:pectin catabolic process"/>
    <property type="evidence" value="ECO:0007669"/>
    <property type="project" value="TreeGrafter"/>
</dbReference>
<dbReference type="SUPFAM" id="SSF74650">
    <property type="entry name" value="Galactose mutarotase-like"/>
    <property type="match status" value="1"/>
</dbReference>
<evidence type="ECO:0000259" key="14">
    <source>
        <dbReference type="Pfam" id="PF14683"/>
    </source>
</evidence>
<dbReference type="AlphaFoldDB" id="A0A177E3K9"/>
<dbReference type="Gene3D" id="2.70.98.10">
    <property type="match status" value="1"/>
</dbReference>
<evidence type="ECO:0000256" key="12">
    <source>
        <dbReference type="SAM" id="SignalP"/>
    </source>
</evidence>
<dbReference type="Gene3D" id="2.60.40.1120">
    <property type="entry name" value="Carboxypeptidase-like, regulatory domain"/>
    <property type="match status" value="1"/>
</dbReference>
<dbReference type="EMBL" id="KV441470">
    <property type="protein sequence ID" value="OAG25569.1"/>
    <property type="molecule type" value="Genomic_DNA"/>
</dbReference>
<dbReference type="InterPro" id="IPR014718">
    <property type="entry name" value="GH-type_carb-bd"/>
</dbReference>
<gene>
    <name evidence="16" type="ORF">CC77DRAFT_335184</name>
</gene>
<dbReference type="PANTHER" id="PTHR36574:SF1">
    <property type="entry name" value="RHAMNOGALACTURONATE LYASE-RELATED"/>
    <property type="match status" value="1"/>
</dbReference>
<accession>A0A177E3K9</accession>
<dbReference type="CDD" id="cd10317">
    <property type="entry name" value="RGL4_C"/>
    <property type="match status" value="1"/>
</dbReference>
<evidence type="ECO:0000256" key="3">
    <source>
        <dbReference type="ARBA" id="ARBA00010418"/>
    </source>
</evidence>
<dbReference type="GO" id="GO:0005576">
    <property type="term" value="C:extracellular region"/>
    <property type="evidence" value="ECO:0007669"/>
    <property type="project" value="UniProtKB-SubCell"/>
</dbReference>
<reference evidence="16 17" key="1">
    <citation type="submission" date="2016-05" db="EMBL/GenBank/DDBJ databases">
        <title>Comparative analysis of secretome profiles of manganese(II)-oxidizing ascomycete fungi.</title>
        <authorList>
            <consortium name="DOE Joint Genome Institute"/>
            <person name="Zeiner C.A."/>
            <person name="Purvine S.O."/>
            <person name="Zink E.M."/>
            <person name="Wu S."/>
            <person name="Pasa-Tolic L."/>
            <person name="Chaput D.L."/>
            <person name="Haridas S."/>
            <person name="Grigoriev I.V."/>
            <person name="Santelli C.M."/>
            <person name="Hansel C.M."/>
        </authorList>
    </citation>
    <scope>NUCLEOTIDE SEQUENCE [LARGE SCALE GENOMIC DNA]</scope>
    <source>
        <strain evidence="16 17">SRC1lrK2f</strain>
    </source>
</reference>